<accession>A0A2N5H774</accession>
<protein>
    <submittedName>
        <fullName evidence="4">Damage-inducible protein DinB</fullName>
    </submittedName>
</protein>
<dbReference type="PANTHER" id="PTHR37302">
    <property type="entry name" value="SLR1116 PROTEIN"/>
    <property type="match status" value="1"/>
</dbReference>
<gene>
    <name evidence="4" type="ORF">CVD27_25655</name>
</gene>
<dbReference type="InterPro" id="IPR034660">
    <property type="entry name" value="DinB/YfiT-like"/>
</dbReference>
<comment type="caution">
    <text evidence="4">The sequence shown here is derived from an EMBL/GenBank/DDBJ whole genome shotgun (WGS) entry which is preliminary data.</text>
</comment>
<dbReference type="AlphaFoldDB" id="A0A2N5H774"/>
<organism evidence="4 5">
    <name type="scientific">Neobacillus cucumis</name>
    <dbReference type="NCBI Taxonomy" id="1740721"/>
    <lineage>
        <taxon>Bacteria</taxon>
        <taxon>Bacillati</taxon>
        <taxon>Bacillota</taxon>
        <taxon>Bacilli</taxon>
        <taxon>Bacillales</taxon>
        <taxon>Bacillaceae</taxon>
        <taxon>Neobacillus</taxon>
    </lineage>
</organism>
<proteinExistence type="inferred from homology"/>
<evidence type="ECO:0000256" key="3">
    <source>
        <dbReference type="PIRSR" id="PIRSR607837-1"/>
    </source>
</evidence>
<evidence type="ECO:0000313" key="4">
    <source>
        <dbReference type="EMBL" id="PLS01356.1"/>
    </source>
</evidence>
<keyword evidence="5" id="KW-1185">Reference proteome</keyword>
<dbReference type="Gene3D" id="1.20.120.450">
    <property type="entry name" value="dinb family like domain"/>
    <property type="match status" value="1"/>
</dbReference>
<reference evidence="4 5" key="1">
    <citation type="submission" date="2017-11" db="EMBL/GenBank/DDBJ databases">
        <title>Comparitive Functional Genomics of Dry Heat Resistant strains isolated from the Viking Spacecraft.</title>
        <authorList>
            <person name="Seuylemezian A."/>
            <person name="Cooper K."/>
            <person name="Vaishampayan P."/>
        </authorList>
    </citation>
    <scope>NUCLEOTIDE SEQUENCE [LARGE SCALE GENOMIC DNA]</scope>
    <source>
        <strain evidence="4 5">V32-6</strain>
    </source>
</reference>
<comment type="similarity">
    <text evidence="1">Belongs to the DinB family.</text>
</comment>
<dbReference type="OrthoDB" id="9811413at2"/>
<dbReference type="Pfam" id="PF05163">
    <property type="entry name" value="DinB"/>
    <property type="match status" value="1"/>
</dbReference>
<feature type="binding site" evidence="3">
    <location>
        <position position="38"/>
    </location>
    <ligand>
        <name>a divalent metal cation</name>
        <dbReference type="ChEBI" id="CHEBI:60240"/>
    </ligand>
</feature>
<dbReference type="PANTHER" id="PTHR37302:SF3">
    <property type="entry name" value="DAMAGE-INDUCIBLE PROTEIN DINB"/>
    <property type="match status" value="1"/>
</dbReference>
<evidence type="ECO:0000256" key="2">
    <source>
        <dbReference type="ARBA" id="ARBA00022723"/>
    </source>
</evidence>
<dbReference type="EMBL" id="PGVE01000099">
    <property type="protein sequence ID" value="PLS01356.1"/>
    <property type="molecule type" value="Genomic_DNA"/>
</dbReference>
<keyword evidence="2 3" id="KW-0479">Metal-binding</keyword>
<feature type="binding site" evidence="3">
    <location>
        <position position="124"/>
    </location>
    <ligand>
        <name>a divalent metal cation</name>
        <dbReference type="ChEBI" id="CHEBI:60240"/>
    </ligand>
</feature>
<dbReference type="Proteomes" id="UP000234950">
    <property type="component" value="Unassembled WGS sequence"/>
</dbReference>
<dbReference type="InterPro" id="IPR007837">
    <property type="entry name" value="DinB"/>
</dbReference>
<feature type="binding site" evidence="3">
    <location>
        <position position="120"/>
    </location>
    <ligand>
        <name>a divalent metal cation</name>
        <dbReference type="ChEBI" id="CHEBI:60240"/>
    </ligand>
</feature>
<name>A0A2N5H774_9BACI</name>
<evidence type="ECO:0000313" key="5">
    <source>
        <dbReference type="Proteomes" id="UP000234950"/>
    </source>
</evidence>
<evidence type="ECO:0000256" key="1">
    <source>
        <dbReference type="ARBA" id="ARBA00008635"/>
    </source>
</evidence>
<dbReference type="SUPFAM" id="SSF109854">
    <property type="entry name" value="DinB/YfiT-like putative metalloenzymes"/>
    <property type="match status" value="1"/>
</dbReference>
<sequence length="149" mass="16940">MKTIVKMYQHLDWANQRVLDALKTKDAPQNQAKLLFSHTLLAEEVWFNRIKGLESNPQAIWTELSIEGCSTLAAKNNQGFAELLAGLSETNLEGVIVYKNSTGKEFSNSIRDILTHVALHGQYHRGQINRLLREQGDEPVSLDYIMFVR</sequence>
<dbReference type="RefSeq" id="WP_101651783.1">
    <property type="nucleotide sequence ID" value="NZ_PGVE01000099.1"/>
</dbReference>
<dbReference type="GO" id="GO:0046872">
    <property type="term" value="F:metal ion binding"/>
    <property type="evidence" value="ECO:0007669"/>
    <property type="project" value="UniProtKB-KW"/>
</dbReference>